<keyword evidence="4 8" id="KW-0732">Signal</keyword>
<dbReference type="Pfam" id="PF25198">
    <property type="entry name" value="Spore_GerAC_N"/>
    <property type="match status" value="1"/>
</dbReference>
<dbReference type="InterPro" id="IPR038501">
    <property type="entry name" value="Spore_GerAC_C_sf"/>
</dbReference>
<dbReference type="InterPro" id="IPR046953">
    <property type="entry name" value="Spore_GerAC-like_C"/>
</dbReference>
<dbReference type="GO" id="GO:0016020">
    <property type="term" value="C:membrane"/>
    <property type="evidence" value="ECO:0007669"/>
    <property type="project" value="UniProtKB-SubCell"/>
</dbReference>
<dbReference type="PANTHER" id="PTHR35789">
    <property type="entry name" value="SPORE GERMINATION PROTEIN B3"/>
    <property type="match status" value="1"/>
</dbReference>
<sequence length="379" mass="43509">MTRRWKTAAAWLLLPLLLTGCWDLKDVQDFNYLTALGFDYVGGRYRIYVQMLDFTTVAKMESGKSSQPVPVWVGIGQGATPIEAFNDLYRSSQMRIFYGQVNAIVLSKNVIEHGLLDTMDLLRRYYELRYTPWLFGTKEPLDRLFTVTPFFNLSPVLSILHQPVESYKQESLVAPIMMREFAISTSEPGSTTLLPSLAITDRYWKREHKPHPVPMIDGVYVFQQHRFRGWLSEDEIPGLRWMEPKTNRTPLTVEAGGKSQVSISLGKPEIRIVPAIENGNAVFYVKVTLKGDVGEVTRKMPESELNREAAEKIEVQIRQTFAEGLRIQSDLFGLENTLYRSKNRDWQRIRRQGGFRLHPGSLRQVQVTVHVSHAGKLKY</sequence>
<evidence type="ECO:0000313" key="11">
    <source>
        <dbReference type="EMBL" id="AYQ72316.1"/>
    </source>
</evidence>
<evidence type="ECO:0000256" key="7">
    <source>
        <dbReference type="ARBA" id="ARBA00023288"/>
    </source>
</evidence>
<dbReference type="AlphaFoldDB" id="A0A3G3JVR3"/>
<keyword evidence="3" id="KW-0309">Germination</keyword>
<comment type="similarity">
    <text evidence="2">Belongs to the GerABKC lipoprotein family.</text>
</comment>
<feature type="domain" description="Spore germination protein N-terminal" evidence="10">
    <location>
        <begin position="24"/>
        <end position="198"/>
    </location>
</feature>
<evidence type="ECO:0000259" key="10">
    <source>
        <dbReference type="Pfam" id="PF25198"/>
    </source>
</evidence>
<feature type="domain" description="Spore germination GerAC-like C-terminal" evidence="9">
    <location>
        <begin position="217"/>
        <end position="371"/>
    </location>
</feature>
<evidence type="ECO:0000256" key="5">
    <source>
        <dbReference type="ARBA" id="ARBA00023136"/>
    </source>
</evidence>
<evidence type="ECO:0000259" key="9">
    <source>
        <dbReference type="Pfam" id="PF05504"/>
    </source>
</evidence>
<protein>
    <submittedName>
        <fullName evidence="11">Ger(X)C family spore germination protein</fullName>
    </submittedName>
</protein>
<name>A0A3G3JVR3_9BACL</name>
<dbReference type="RefSeq" id="WP_123040376.1">
    <property type="nucleotide sequence ID" value="NZ_CP033433.1"/>
</dbReference>
<keyword evidence="12" id="KW-1185">Reference proteome</keyword>
<keyword evidence="5" id="KW-0472">Membrane</keyword>
<evidence type="ECO:0000313" key="12">
    <source>
        <dbReference type="Proteomes" id="UP000269097"/>
    </source>
</evidence>
<evidence type="ECO:0000256" key="6">
    <source>
        <dbReference type="ARBA" id="ARBA00023139"/>
    </source>
</evidence>
<dbReference type="KEGG" id="coh:EAV92_06870"/>
<proteinExistence type="inferred from homology"/>
<dbReference type="EMBL" id="CP033433">
    <property type="protein sequence ID" value="AYQ72316.1"/>
    <property type="molecule type" value="Genomic_DNA"/>
</dbReference>
<evidence type="ECO:0000256" key="3">
    <source>
        <dbReference type="ARBA" id="ARBA00022544"/>
    </source>
</evidence>
<keyword evidence="6" id="KW-0564">Palmitate</keyword>
<dbReference type="PANTHER" id="PTHR35789:SF1">
    <property type="entry name" value="SPORE GERMINATION PROTEIN B3"/>
    <property type="match status" value="1"/>
</dbReference>
<dbReference type="Pfam" id="PF05504">
    <property type="entry name" value="Spore_GerAC"/>
    <property type="match status" value="1"/>
</dbReference>
<dbReference type="InterPro" id="IPR008844">
    <property type="entry name" value="Spore_GerAC-like"/>
</dbReference>
<organism evidence="11 12">
    <name type="scientific">Cohnella candidum</name>
    <dbReference type="NCBI Taxonomy" id="2674991"/>
    <lineage>
        <taxon>Bacteria</taxon>
        <taxon>Bacillati</taxon>
        <taxon>Bacillota</taxon>
        <taxon>Bacilli</taxon>
        <taxon>Bacillales</taxon>
        <taxon>Paenibacillaceae</taxon>
        <taxon>Cohnella</taxon>
    </lineage>
</organism>
<evidence type="ECO:0000256" key="8">
    <source>
        <dbReference type="SAM" id="SignalP"/>
    </source>
</evidence>
<keyword evidence="7" id="KW-0449">Lipoprotein</keyword>
<feature type="signal peptide" evidence="8">
    <location>
        <begin position="1"/>
        <end position="24"/>
    </location>
</feature>
<gene>
    <name evidence="11" type="ORF">EAV92_06870</name>
</gene>
<dbReference type="GO" id="GO:0009847">
    <property type="term" value="P:spore germination"/>
    <property type="evidence" value="ECO:0007669"/>
    <property type="project" value="InterPro"/>
</dbReference>
<accession>A0A3G3JVR3</accession>
<feature type="chain" id="PRO_5039312130" evidence="8">
    <location>
        <begin position="25"/>
        <end position="379"/>
    </location>
</feature>
<dbReference type="InterPro" id="IPR057336">
    <property type="entry name" value="GerAC_N"/>
</dbReference>
<dbReference type="Gene3D" id="3.30.300.210">
    <property type="entry name" value="Nutrient germinant receptor protein C, domain 3"/>
    <property type="match status" value="1"/>
</dbReference>
<dbReference type="NCBIfam" id="TIGR02887">
    <property type="entry name" value="spore_ger_x_C"/>
    <property type="match status" value="1"/>
</dbReference>
<reference evidence="11 12" key="1">
    <citation type="submission" date="2018-10" db="EMBL/GenBank/DDBJ databases">
        <title>Genome Sequence of Cohnella sp.</title>
        <authorList>
            <person name="Srinivasan S."/>
            <person name="Kim M.K."/>
        </authorList>
    </citation>
    <scope>NUCLEOTIDE SEQUENCE [LARGE SCALE GENOMIC DNA]</scope>
    <source>
        <strain evidence="11 12">18JY8-7</strain>
    </source>
</reference>
<dbReference type="Proteomes" id="UP000269097">
    <property type="component" value="Chromosome"/>
</dbReference>
<evidence type="ECO:0000256" key="4">
    <source>
        <dbReference type="ARBA" id="ARBA00022729"/>
    </source>
</evidence>
<comment type="subcellular location">
    <subcellularLocation>
        <location evidence="1">Membrane</location>
        <topology evidence="1">Lipid-anchor</topology>
    </subcellularLocation>
</comment>
<evidence type="ECO:0000256" key="1">
    <source>
        <dbReference type="ARBA" id="ARBA00004635"/>
    </source>
</evidence>
<evidence type="ECO:0000256" key="2">
    <source>
        <dbReference type="ARBA" id="ARBA00007886"/>
    </source>
</evidence>
<dbReference type="PROSITE" id="PS51257">
    <property type="entry name" value="PROKAR_LIPOPROTEIN"/>
    <property type="match status" value="1"/>
</dbReference>